<name>A0A8T1H0E6_9STRA</name>
<reference evidence="1" key="1">
    <citation type="submission" date="2018-05" db="EMBL/GenBank/DDBJ databases">
        <title>Effector identification in a new, highly contiguous assembly of the strawberry crown rot pathogen Phytophthora cactorum.</title>
        <authorList>
            <person name="Armitage A.D."/>
            <person name="Nellist C.F."/>
            <person name="Bates H."/>
            <person name="Vickerstaff R.J."/>
            <person name="Harrison R.J."/>
        </authorList>
    </citation>
    <scope>NUCLEOTIDE SEQUENCE</scope>
    <source>
        <strain evidence="1">P421</strain>
    </source>
</reference>
<feature type="non-terminal residue" evidence="1">
    <location>
        <position position="118"/>
    </location>
</feature>
<organism evidence="1 2">
    <name type="scientific">Phytophthora cactorum</name>
    <dbReference type="NCBI Taxonomy" id="29920"/>
    <lineage>
        <taxon>Eukaryota</taxon>
        <taxon>Sar</taxon>
        <taxon>Stramenopiles</taxon>
        <taxon>Oomycota</taxon>
        <taxon>Peronosporomycetes</taxon>
        <taxon>Peronosporales</taxon>
        <taxon>Peronosporaceae</taxon>
        <taxon>Phytophthora</taxon>
    </lineage>
</organism>
<gene>
    <name evidence="1" type="ORF">PC129_g24953</name>
</gene>
<sequence length="118" mass="12899">MGIESANVLTELLAKADQAALVTMKMTNKNEQAVAAAHNNRVLAHTKRSLKRGCSGVGRYRSKLSSESAPATKTIKTAEEEWHQSPKDWAANLVAALTAALNVKTEEGWYDRTAHWGH</sequence>
<protein>
    <submittedName>
        <fullName evidence="1">Uncharacterized protein</fullName>
    </submittedName>
</protein>
<dbReference type="AlphaFoldDB" id="A0A8T1H0E6"/>
<evidence type="ECO:0000313" key="1">
    <source>
        <dbReference type="EMBL" id="KAG3194040.1"/>
    </source>
</evidence>
<comment type="caution">
    <text evidence="1">The sequence shown here is derived from an EMBL/GenBank/DDBJ whole genome shotgun (WGS) entry which is preliminary data.</text>
</comment>
<proteinExistence type="predicted"/>
<dbReference type="Proteomes" id="UP000760860">
    <property type="component" value="Unassembled WGS sequence"/>
</dbReference>
<dbReference type="EMBL" id="RCMV01004611">
    <property type="protein sequence ID" value="KAG3194040.1"/>
    <property type="molecule type" value="Genomic_DNA"/>
</dbReference>
<evidence type="ECO:0000313" key="2">
    <source>
        <dbReference type="Proteomes" id="UP000760860"/>
    </source>
</evidence>
<accession>A0A8T1H0E6</accession>